<dbReference type="CDD" id="cd11386">
    <property type="entry name" value="MCP_signal"/>
    <property type="match status" value="1"/>
</dbReference>
<dbReference type="Gene3D" id="1.10.287.950">
    <property type="entry name" value="Methyl-accepting chemotaxis protein"/>
    <property type="match status" value="1"/>
</dbReference>
<keyword evidence="15" id="KW-1185">Reference proteome</keyword>
<accession>K6YCG6</accession>
<dbReference type="FunFam" id="1.10.287.950:FF:000001">
    <property type="entry name" value="Methyl-accepting chemotaxis sensory transducer"/>
    <property type="match status" value="1"/>
</dbReference>
<feature type="transmembrane region" description="Helical" evidence="11">
    <location>
        <begin position="291"/>
        <end position="315"/>
    </location>
</feature>
<organism evidence="14 15">
    <name type="scientific">Paraglaciecola arctica BSs20135</name>
    <dbReference type="NCBI Taxonomy" id="493475"/>
    <lineage>
        <taxon>Bacteria</taxon>
        <taxon>Pseudomonadati</taxon>
        <taxon>Pseudomonadota</taxon>
        <taxon>Gammaproteobacteria</taxon>
        <taxon>Alteromonadales</taxon>
        <taxon>Alteromonadaceae</taxon>
        <taxon>Paraglaciecola</taxon>
    </lineage>
</organism>
<dbReference type="eggNOG" id="COG0840">
    <property type="taxonomic scope" value="Bacteria"/>
</dbReference>
<evidence type="ECO:0000313" key="15">
    <source>
        <dbReference type="Proteomes" id="UP000006327"/>
    </source>
</evidence>
<dbReference type="PROSITE" id="PS50885">
    <property type="entry name" value="HAMP"/>
    <property type="match status" value="1"/>
</dbReference>
<dbReference type="PANTHER" id="PTHR32089">
    <property type="entry name" value="METHYL-ACCEPTING CHEMOTAXIS PROTEIN MCPB"/>
    <property type="match status" value="1"/>
</dbReference>
<dbReference type="OrthoDB" id="2489132at2"/>
<evidence type="ECO:0000256" key="7">
    <source>
        <dbReference type="ARBA" id="ARBA00023136"/>
    </source>
</evidence>
<evidence type="ECO:0000259" key="12">
    <source>
        <dbReference type="PROSITE" id="PS50111"/>
    </source>
</evidence>
<dbReference type="InterPro" id="IPR004089">
    <property type="entry name" value="MCPsignal_dom"/>
</dbReference>
<evidence type="ECO:0000256" key="6">
    <source>
        <dbReference type="ARBA" id="ARBA00022989"/>
    </source>
</evidence>
<comment type="subcellular location">
    <subcellularLocation>
        <location evidence="1">Cell membrane</location>
        <topology evidence="1">Multi-pass membrane protein</topology>
    </subcellularLocation>
</comment>
<dbReference type="GO" id="GO:0007165">
    <property type="term" value="P:signal transduction"/>
    <property type="evidence" value="ECO:0007669"/>
    <property type="project" value="UniProtKB-KW"/>
</dbReference>
<dbReference type="GO" id="GO:0005886">
    <property type="term" value="C:plasma membrane"/>
    <property type="evidence" value="ECO:0007669"/>
    <property type="project" value="UniProtKB-SubCell"/>
</dbReference>
<dbReference type="Pfam" id="PF00015">
    <property type="entry name" value="MCPsignal"/>
    <property type="match status" value="1"/>
</dbReference>
<keyword evidence="5 11" id="KW-0812">Transmembrane</keyword>
<name>K6YCG6_9ALTE</name>
<keyword evidence="4" id="KW-0145">Chemotaxis</keyword>
<keyword evidence="2" id="KW-1003">Cell membrane</keyword>
<reference evidence="14 15" key="1">
    <citation type="journal article" date="2017" name="Antonie Van Leeuwenhoek">
        <title>Rhizobium rhizosphaerae sp. nov., a novel species isolated from rice rhizosphere.</title>
        <authorList>
            <person name="Zhao J.J."/>
            <person name="Zhang J."/>
            <person name="Zhang R.J."/>
            <person name="Zhang C.W."/>
            <person name="Yin H.Q."/>
            <person name="Zhang X.X."/>
        </authorList>
    </citation>
    <scope>NUCLEOTIDE SEQUENCE [LARGE SCALE GENOMIC DNA]</scope>
    <source>
        <strain evidence="14 15">BSs20135</strain>
    </source>
</reference>
<gene>
    <name evidence="14" type="primary">mcp</name>
    <name evidence="14" type="ORF">GARC_4713</name>
</gene>
<feature type="domain" description="HAMP" evidence="13">
    <location>
        <begin position="316"/>
        <end position="370"/>
    </location>
</feature>
<protein>
    <submittedName>
        <fullName evidence="14">Methyl-accepting chemotaxis protein</fullName>
    </submittedName>
</protein>
<proteinExistence type="inferred from homology"/>
<comment type="caution">
    <text evidence="14">The sequence shown here is derived from an EMBL/GenBank/DDBJ whole genome shotgun (WGS) entry which is preliminary data.</text>
</comment>
<dbReference type="PANTHER" id="PTHR32089:SF39">
    <property type="entry name" value="METHYL-ACCEPTING CHEMOTAXIS PROTEIN HLYB"/>
    <property type="match status" value="1"/>
</dbReference>
<evidence type="ECO:0000259" key="13">
    <source>
        <dbReference type="PROSITE" id="PS50885"/>
    </source>
</evidence>
<evidence type="ECO:0000256" key="10">
    <source>
        <dbReference type="PROSITE-ProRule" id="PRU00284"/>
    </source>
</evidence>
<dbReference type="SMART" id="SM00283">
    <property type="entry name" value="MA"/>
    <property type="match status" value="1"/>
</dbReference>
<evidence type="ECO:0000256" key="8">
    <source>
        <dbReference type="ARBA" id="ARBA00023224"/>
    </source>
</evidence>
<dbReference type="Gene3D" id="3.30.450.20">
    <property type="entry name" value="PAS domain"/>
    <property type="match status" value="1"/>
</dbReference>
<evidence type="ECO:0000256" key="11">
    <source>
        <dbReference type="SAM" id="Phobius"/>
    </source>
</evidence>
<evidence type="ECO:0000256" key="4">
    <source>
        <dbReference type="ARBA" id="ARBA00022500"/>
    </source>
</evidence>
<dbReference type="Proteomes" id="UP000006327">
    <property type="component" value="Unassembled WGS sequence"/>
</dbReference>
<sequence>MINLAKLQIKTAVAGAMALALFFTTLLSSMININQFSSMFYDVTEKEHLPNVLLRAKQQIRAELQVPITLSQGIAQNTLLQQWLLSGEDTAQLEDIQRYLERFVQENGALQVFWVSSKSNKYYTNEGLFKTVSPSVARDSWFFDVLAKNQDLGLSIDVDEKNAKLTLFVNVLAKTLSGEKLGVAGLGYDVSAITELVKQTKVGESGYMFLVGDGGNITAHRDSSLIDKKMTNIVNYQQIAQQVATAKGDFNLLESNIDGQDMYVAVAELSEVNWKLVTILPKAEIDDKVSAVVWLSIGVSLLIAVIFIGLSFIVAKQVSRSVQDVGDKLLAMSGNGGDLTSRLDDSYNNEVGHLATGFNAIMSRFADLVVEIKTAENAINQGVVQLNEFSSKSVEYAENQRAQTEQVATAMNEMGHTINEVSSIAHKTATDTESAITDTHQTNEVINQVSNTMGLLAESMGQTETAIADLANQAESINSVVEAINSISQQTNLLALNAAIEAARAGEHGRGFAVVADEVRTLASRTQDSTAEIRSQIEQLQEAASQSLNAIREGAKSSSELAQRAKDATQALASIRSKFDSISDGNHQVASATEEQSTVVEHINKAAQSIADTATSIHSNAENEKLEILHLQEQAEHMKQIVSQFKV</sequence>
<dbReference type="InterPro" id="IPR033479">
    <property type="entry name" value="dCache_1"/>
</dbReference>
<evidence type="ECO:0000256" key="9">
    <source>
        <dbReference type="ARBA" id="ARBA00029447"/>
    </source>
</evidence>
<evidence type="ECO:0000256" key="5">
    <source>
        <dbReference type="ARBA" id="ARBA00022692"/>
    </source>
</evidence>
<evidence type="ECO:0000256" key="2">
    <source>
        <dbReference type="ARBA" id="ARBA00022475"/>
    </source>
</evidence>
<keyword evidence="3" id="KW-0488">Methylation</keyword>
<dbReference type="Pfam" id="PF02743">
    <property type="entry name" value="dCache_1"/>
    <property type="match status" value="1"/>
</dbReference>
<dbReference type="RefSeq" id="WP_007624842.1">
    <property type="nucleotide sequence ID" value="NZ_BAEO01000064.1"/>
</dbReference>
<feature type="transmembrane region" description="Helical" evidence="11">
    <location>
        <begin position="12"/>
        <end position="31"/>
    </location>
</feature>
<keyword evidence="6 11" id="KW-1133">Transmembrane helix</keyword>
<dbReference type="STRING" id="493475.GARC_4713"/>
<dbReference type="AlphaFoldDB" id="K6YCG6"/>
<dbReference type="PROSITE" id="PS50111">
    <property type="entry name" value="CHEMOTAXIS_TRANSDUC_2"/>
    <property type="match status" value="1"/>
</dbReference>
<evidence type="ECO:0000313" key="14">
    <source>
        <dbReference type="EMBL" id="GAC21651.1"/>
    </source>
</evidence>
<evidence type="ECO:0000256" key="3">
    <source>
        <dbReference type="ARBA" id="ARBA00022481"/>
    </source>
</evidence>
<keyword evidence="8 10" id="KW-0807">Transducer</keyword>
<comment type="similarity">
    <text evidence="9">Belongs to the methyl-accepting chemotaxis (MCP) protein family.</text>
</comment>
<dbReference type="EMBL" id="BAEO01000064">
    <property type="protein sequence ID" value="GAC21651.1"/>
    <property type="molecule type" value="Genomic_DNA"/>
</dbReference>
<dbReference type="CDD" id="cd12912">
    <property type="entry name" value="PDC2_MCP_like"/>
    <property type="match status" value="1"/>
</dbReference>
<dbReference type="GO" id="GO:0006935">
    <property type="term" value="P:chemotaxis"/>
    <property type="evidence" value="ECO:0007669"/>
    <property type="project" value="UniProtKB-KW"/>
</dbReference>
<dbReference type="SUPFAM" id="SSF58104">
    <property type="entry name" value="Methyl-accepting chemotaxis protein (MCP) signaling domain"/>
    <property type="match status" value="1"/>
</dbReference>
<keyword evidence="7 11" id="KW-0472">Membrane</keyword>
<dbReference type="InterPro" id="IPR003660">
    <property type="entry name" value="HAMP_dom"/>
</dbReference>
<feature type="domain" description="Methyl-accepting transducer" evidence="12">
    <location>
        <begin position="375"/>
        <end position="611"/>
    </location>
</feature>
<evidence type="ECO:0000256" key="1">
    <source>
        <dbReference type="ARBA" id="ARBA00004651"/>
    </source>
</evidence>